<keyword evidence="15" id="KW-1185">Reference proteome</keyword>
<comment type="subcellular location">
    <subcellularLocation>
        <location evidence="10">Cytoplasm</location>
    </subcellularLocation>
</comment>
<dbReference type="HAMAP" id="MF_00379">
    <property type="entry name" value="GTPase_MnmE"/>
    <property type="match status" value="1"/>
</dbReference>
<dbReference type="Proteomes" id="UP000655830">
    <property type="component" value="Unassembled WGS sequence"/>
</dbReference>
<dbReference type="FunFam" id="3.40.50.300:FF:000494">
    <property type="entry name" value="tRNA modification GTPase MnmE"/>
    <property type="match status" value="1"/>
</dbReference>
<evidence type="ECO:0000313" key="15">
    <source>
        <dbReference type="Proteomes" id="UP000655830"/>
    </source>
</evidence>
<dbReference type="InterPro" id="IPR027368">
    <property type="entry name" value="MnmE_dom2"/>
</dbReference>
<dbReference type="Gene3D" id="1.20.120.430">
    <property type="entry name" value="tRNA modification GTPase MnmE domain 2"/>
    <property type="match status" value="1"/>
</dbReference>
<evidence type="ECO:0000256" key="2">
    <source>
        <dbReference type="ARBA" id="ARBA00022490"/>
    </source>
</evidence>
<feature type="binding site" evidence="10">
    <location>
        <position position="126"/>
    </location>
    <ligand>
        <name>(6S)-5-formyl-5,6,7,8-tetrahydrofolate</name>
        <dbReference type="ChEBI" id="CHEBI:57457"/>
    </ligand>
</feature>
<evidence type="ECO:0000256" key="7">
    <source>
        <dbReference type="ARBA" id="ARBA00022842"/>
    </source>
</evidence>
<feature type="binding site" evidence="10">
    <location>
        <position position="87"/>
    </location>
    <ligand>
        <name>(6S)-5-formyl-5,6,7,8-tetrahydrofolate</name>
        <dbReference type="ChEBI" id="CHEBI:57457"/>
    </ligand>
</feature>
<accession>A0A926EGE3</accession>
<dbReference type="PROSITE" id="PS51709">
    <property type="entry name" value="G_TRME"/>
    <property type="match status" value="1"/>
</dbReference>
<evidence type="ECO:0000256" key="12">
    <source>
        <dbReference type="SAM" id="Coils"/>
    </source>
</evidence>
<dbReference type="EC" id="3.6.-.-" evidence="10"/>
<dbReference type="NCBIfam" id="NF003661">
    <property type="entry name" value="PRK05291.1-3"/>
    <property type="match status" value="1"/>
</dbReference>
<dbReference type="AlphaFoldDB" id="A0A926EGE3"/>
<dbReference type="PANTHER" id="PTHR42714">
    <property type="entry name" value="TRNA MODIFICATION GTPASE GTPBP3"/>
    <property type="match status" value="1"/>
</dbReference>
<dbReference type="SUPFAM" id="SSF52540">
    <property type="entry name" value="P-loop containing nucleoside triphosphate hydrolases"/>
    <property type="match status" value="1"/>
</dbReference>
<dbReference type="EMBL" id="JACRSY010000025">
    <property type="protein sequence ID" value="MBC8580661.1"/>
    <property type="molecule type" value="Genomic_DNA"/>
</dbReference>
<dbReference type="InterPro" id="IPR027417">
    <property type="entry name" value="P-loop_NTPase"/>
</dbReference>
<evidence type="ECO:0000256" key="4">
    <source>
        <dbReference type="ARBA" id="ARBA00022723"/>
    </source>
</evidence>
<evidence type="ECO:0000256" key="1">
    <source>
        <dbReference type="ARBA" id="ARBA00011043"/>
    </source>
</evidence>
<reference evidence="14" key="1">
    <citation type="submission" date="2020-08" db="EMBL/GenBank/DDBJ databases">
        <title>Genome public.</title>
        <authorList>
            <person name="Liu C."/>
            <person name="Sun Q."/>
        </authorList>
    </citation>
    <scope>NUCLEOTIDE SEQUENCE</scope>
    <source>
        <strain evidence="14">NSJ-12</strain>
    </source>
</reference>
<gene>
    <name evidence="10 14" type="primary">mnmE</name>
    <name evidence="10" type="synonym">trmE</name>
    <name evidence="14" type="ORF">H8718_14155</name>
</gene>
<feature type="binding site" evidence="10">
    <location>
        <position position="232"/>
    </location>
    <ligand>
        <name>K(+)</name>
        <dbReference type="ChEBI" id="CHEBI:29103"/>
    </ligand>
</feature>
<sequence length="460" mass="50593">MIYNDTIAAISTAPGVGGIGIIRVSGLDAVEIVDKVFKAASKKTLKEAPSHTIHYGHILNKDGRVIDEVLVMLMKAPKTFTREDVVEINCHGGPVPLEAVLMEVIRNGARLADSGEFTKRAFLNGRIDLAQVEAIMDIIEAKTEVSLSQAVNQLEGKLSKQIKEYQDMLIQIIARIEVSIDYPEYDEDEPLAEDFKDDIRALNDKLKQLLATADTGKMIREGVKTAIVGQPNVGKSSLLNALLEENKAIVTDIPGTTRDIVEAYLNIEGMPFLLLDTAGIRETEDIVEKIGVERSKESIAQADVVLMLIDSSRELDQEEIALMNELKGRQVIFVLNKTDLTPVITQEILKAYTGDQPIVSISAMKQDGLNELRQAMKNFIVNKGISIGQEATISNQRQKQSLVKAIESLDKVGDTIDMGMPEDCIAIDLHDAYGHLGNIVGEALKDEIINELFTRFCLGK</sequence>
<dbReference type="CDD" id="cd04164">
    <property type="entry name" value="trmE"/>
    <property type="match status" value="1"/>
</dbReference>
<dbReference type="GO" id="GO:0002098">
    <property type="term" value="P:tRNA wobble uridine modification"/>
    <property type="evidence" value="ECO:0007669"/>
    <property type="project" value="TreeGrafter"/>
</dbReference>
<dbReference type="Pfam" id="PF10396">
    <property type="entry name" value="TrmE_N"/>
    <property type="match status" value="1"/>
</dbReference>
<comment type="subunit">
    <text evidence="10">Homodimer. Heterotetramer of two MnmE and two MnmG subunits.</text>
</comment>
<keyword evidence="12" id="KW-0175">Coiled coil</keyword>
<organism evidence="14 15">
    <name type="scientific">Zhenhengia yiwuensis</name>
    <dbReference type="NCBI Taxonomy" id="2763666"/>
    <lineage>
        <taxon>Bacteria</taxon>
        <taxon>Bacillati</taxon>
        <taxon>Bacillota</taxon>
        <taxon>Clostridia</taxon>
        <taxon>Lachnospirales</taxon>
        <taxon>Lachnospiraceae</taxon>
        <taxon>Zhenhengia</taxon>
    </lineage>
</organism>
<comment type="cofactor">
    <cofactor evidence="10">
        <name>K(+)</name>
        <dbReference type="ChEBI" id="CHEBI:29103"/>
    </cofactor>
    <text evidence="10">Binds 1 potassium ion per subunit.</text>
</comment>
<dbReference type="PRINTS" id="PR00326">
    <property type="entry name" value="GTP1OBG"/>
</dbReference>
<dbReference type="InterPro" id="IPR031168">
    <property type="entry name" value="G_TrmE"/>
</dbReference>
<name>A0A926EGE3_9FIRM</name>
<dbReference type="Gene3D" id="3.30.1360.120">
    <property type="entry name" value="Probable tRNA modification gtpase trme, domain 1"/>
    <property type="match status" value="1"/>
</dbReference>
<feature type="binding site" evidence="10">
    <location>
        <position position="257"/>
    </location>
    <ligand>
        <name>Mg(2+)</name>
        <dbReference type="ChEBI" id="CHEBI:18420"/>
    </ligand>
</feature>
<feature type="binding site" evidence="10">
    <location>
        <begin position="232"/>
        <end position="237"/>
    </location>
    <ligand>
        <name>GTP</name>
        <dbReference type="ChEBI" id="CHEBI:37565"/>
    </ligand>
</feature>
<feature type="binding site" evidence="10">
    <location>
        <begin position="251"/>
        <end position="257"/>
    </location>
    <ligand>
        <name>GTP</name>
        <dbReference type="ChEBI" id="CHEBI:37565"/>
    </ligand>
</feature>
<keyword evidence="5 10" id="KW-0547">Nucleotide-binding</keyword>
<keyword evidence="6 10" id="KW-0378">Hydrolase</keyword>
<dbReference type="FunFam" id="3.30.1360.120:FF:000003">
    <property type="entry name" value="tRNA modification GTPase MnmE"/>
    <property type="match status" value="1"/>
</dbReference>
<keyword evidence="7 10" id="KW-0460">Magnesium</keyword>
<feature type="binding site" evidence="10">
    <location>
        <position position="236"/>
    </location>
    <ligand>
        <name>Mg(2+)</name>
        <dbReference type="ChEBI" id="CHEBI:18420"/>
    </ligand>
</feature>
<feature type="binding site" evidence="10">
    <location>
        <position position="256"/>
    </location>
    <ligand>
        <name>K(+)</name>
        <dbReference type="ChEBI" id="CHEBI:29103"/>
    </ligand>
</feature>
<dbReference type="InterPro" id="IPR018948">
    <property type="entry name" value="GTP-bd_TrmE_N"/>
</dbReference>
<feature type="binding site" evidence="10">
    <location>
        <position position="460"/>
    </location>
    <ligand>
        <name>(6S)-5-formyl-5,6,7,8-tetrahydrofolate</name>
        <dbReference type="ChEBI" id="CHEBI:57457"/>
    </ligand>
</feature>
<evidence type="ECO:0000256" key="6">
    <source>
        <dbReference type="ARBA" id="ARBA00022801"/>
    </source>
</evidence>
<dbReference type="InterPro" id="IPR025867">
    <property type="entry name" value="MnmE_helical"/>
</dbReference>
<dbReference type="GO" id="GO:0042802">
    <property type="term" value="F:identical protein binding"/>
    <property type="evidence" value="ECO:0007669"/>
    <property type="project" value="UniProtKB-ARBA"/>
</dbReference>
<keyword evidence="8 10" id="KW-0630">Potassium</keyword>
<feature type="binding site" evidence="10">
    <location>
        <position position="23"/>
    </location>
    <ligand>
        <name>(6S)-5-formyl-5,6,7,8-tetrahydrofolate</name>
        <dbReference type="ChEBI" id="CHEBI:57457"/>
    </ligand>
</feature>
<feature type="coiled-coil region" evidence="12">
    <location>
        <begin position="151"/>
        <end position="212"/>
    </location>
</feature>
<comment type="caution">
    <text evidence="10">Lacks conserved residue(s) required for the propagation of feature annotation.</text>
</comment>
<keyword evidence="3 10" id="KW-0819">tRNA processing</keyword>
<dbReference type="GO" id="GO:0005525">
    <property type="term" value="F:GTP binding"/>
    <property type="evidence" value="ECO:0007669"/>
    <property type="project" value="UniProtKB-UniRule"/>
</dbReference>
<dbReference type="PANTHER" id="PTHR42714:SF2">
    <property type="entry name" value="TRNA MODIFICATION GTPASE GTPBP3, MITOCHONDRIAL"/>
    <property type="match status" value="1"/>
</dbReference>
<dbReference type="Pfam" id="PF12631">
    <property type="entry name" value="MnmE_helical"/>
    <property type="match status" value="1"/>
</dbReference>
<dbReference type="RefSeq" id="WP_249333382.1">
    <property type="nucleotide sequence ID" value="NZ_JACRSY010000025.1"/>
</dbReference>
<dbReference type="CDD" id="cd14858">
    <property type="entry name" value="TrmE_N"/>
    <property type="match status" value="1"/>
</dbReference>
<evidence type="ECO:0000256" key="9">
    <source>
        <dbReference type="ARBA" id="ARBA00023134"/>
    </source>
</evidence>
<feature type="binding site" evidence="10">
    <location>
        <begin position="276"/>
        <end position="279"/>
    </location>
    <ligand>
        <name>GTP</name>
        <dbReference type="ChEBI" id="CHEBI:37565"/>
    </ligand>
</feature>
<dbReference type="InterPro" id="IPR005225">
    <property type="entry name" value="Small_GTP-bd"/>
</dbReference>
<evidence type="ECO:0000256" key="8">
    <source>
        <dbReference type="ARBA" id="ARBA00022958"/>
    </source>
</evidence>
<dbReference type="GO" id="GO:0046872">
    <property type="term" value="F:metal ion binding"/>
    <property type="evidence" value="ECO:0007669"/>
    <property type="project" value="UniProtKB-KW"/>
</dbReference>
<comment type="function">
    <text evidence="10">Exhibits a very high intrinsic GTPase hydrolysis rate. Involved in the addition of a carboxymethylaminomethyl (cmnm) group at the wobble position (U34) of certain tRNAs, forming tRNA-cmnm(5)s(2)U34.</text>
</comment>
<keyword evidence="9 10" id="KW-0342">GTP-binding</keyword>
<dbReference type="NCBIfam" id="TIGR00231">
    <property type="entry name" value="small_GTP"/>
    <property type="match status" value="1"/>
</dbReference>
<dbReference type="NCBIfam" id="TIGR00450">
    <property type="entry name" value="mnmE_trmE_thdF"/>
    <property type="match status" value="1"/>
</dbReference>
<feature type="domain" description="TrmE-type G" evidence="13">
    <location>
        <begin position="222"/>
        <end position="381"/>
    </location>
</feature>
<evidence type="ECO:0000259" key="13">
    <source>
        <dbReference type="PROSITE" id="PS51709"/>
    </source>
</evidence>
<proteinExistence type="inferred from homology"/>
<comment type="similarity">
    <text evidence="1 10 11">Belongs to the TRAFAC class TrmE-Era-EngA-EngB-Septin-like GTPase superfamily. TrmE GTPase family.</text>
</comment>
<dbReference type="InterPro" id="IPR004520">
    <property type="entry name" value="GTPase_MnmE"/>
</dbReference>
<dbReference type="GO" id="GO:0005829">
    <property type="term" value="C:cytosol"/>
    <property type="evidence" value="ECO:0007669"/>
    <property type="project" value="TreeGrafter"/>
</dbReference>
<evidence type="ECO:0000256" key="10">
    <source>
        <dbReference type="HAMAP-Rule" id="MF_00379"/>
    </source>
</evidence>
<evidence type="ECO:0000256" key="5">
    <source>
        <dbReference type="ARBA" id="ARBA00022741"/>
    </source>
</evidence>
<dbReference type="InterPro" id="IPR006073">
    <property type="entry name" value="GTP-bd"/>
</dbReference>
<feature type="binding site" evidence="10">
    <location>
        <position position="251"/>
    </location>
    <ligand>
        <name>K(+)</name>
        <dbReference type="ChEBI" id="CHEBI:29103"/>
    </ligand>
</feature>
<keyword evidence="2 10" id="KW-0963">Cytoplasm</keyword>
<keyword evidence="4 10" id="KW-0479">Metal-binding</keyword>
<dbReference type="GO" id="GO:0003924">
    <property type="term" value="F:GTPase activity"/>
    <property type="evidence" value="ECO:0007669"/>
    <property type="project" value="UniProtKB-UniRule"/>
</dbReference>
<dbReference type="Pfam" id="PF01926">
    <property type="entry name" value="MMR_HSR1"/>
    <property type="match status" value="1"/>
</dbReference>
<dbReference type="InterPro" id="IPR027266">
    <property type="entry name" value="TrmE/GcvT-like"/>
</dbReference>
<dbReference type="Gene3D" id="3.40.50.300">
    <property type="entry name" value="P-loop containing nucleotide triphosphate hydrolases"/>
    <property type="match status" value="1"/>
</dbReference>
<evidence type="ECO:0000256" key="11">
    <source>
        <dbReference type="RuleBase" id="RU003313"/>
    </source>
</evidence>
<evidence type="ECO:0000313" key="14">
    <source>
        <dbReference type="EMBL" id="MBC8580661.1"/>
    </source>
</evidence>
<feature type="binding site" evidence="10">
    <location>
        <position position="253"/>
    </location>
    <ligand>
        <name>K(+)</name>
        <dbReference type="ChEBI" id="CHEBI:29103"/>
    </ligand>
</feature>
<protein>
    <recommendedName>
        <fullName evidence="10">tRNA modification GTPase MnmE</fullName>
        <ecNumber evidence="10">3.6.-.-</ecNumber>
    </recommendedName>
</protein>
<comment type="caution">
    <text evidence="14">The sequence shown here is derived from an EMBL/GenBank/DDBJ whole genome shotgun (WGS) entry which is preliminary data.</text>
</comment>
<evidence type="ECO:0000256" key="3">
    <source>
        <dbReference type="ARBA" id="ARBA00022694"/>
    </source>
</evidence>
<dbReference type="GO" id="GO:0030488">
    <property type="term" value="P:tRNA methylation"/>
    <property type="evidence" value="ECO:0007669"/>
    <property type="project" value="TreeGrafter"/>
</dbReference>